<feature type="region of interest" description="Disordered" evidence="1">
    <location>
        <begin position="1"/>
        <end position="36"/>
    </location>
</feature>
<evidence type="ECO:0000313" key="2">
    <source>
        <dbReference type="EMBL" id="OJA19254.1"/>
    </source>
</evidence>
<feature type="compositionally biased region" description="Polar residues" evidence="1">
    <location>
        <begin position="20"/>
        <end position="36"/>
    </location>
</feature>
<name>A0A1J8QC74_9AGAM</name>
<evidence type="ECO:0000313" key="3">
    <source>
        <dbReference type="Proteomes" id="UP000183567"/>
    </source>
</evidence>
<protein>
    <submittedName>
        <fullName evidence="2">Uncharacterized protein</fullName>
    </submittedName>
</protein>
<comment type="caution">
    <text evidence="2">The sequence shown here is derived from an EMBL/GenBank/DDBJ whole genome shotgun (WGS) entry which is preliminary data.</text>
</comment>
<dbReference type="Proteomes" id="UP000183567">
    <property type="component" value="Unassembled WGS sequence"/>
</dbReference>
<organism evidence="2 3">
    <name type="scientific">Rhizopogon vesiculosus</name>
    <dbReference type="NCBI Taxonomy" id="180088"/>
    <lineage>
        <taxon>Eukaryota</taxon>
        <taxon>Fungi</taxon>
        <taxon>Dikarya</taxon>
        <taxon>Basidiomycota</taxon>
        <taxon>Agaricomycotina</taxon>
        <taxon>Agaricomycetes</taxon>
        <taxon>Agaricomycetidae</taxon>
        <taxon>Boletales</taxon>
        <taxon>Suillineae</taxon>
        <taxon>Rhizopogonaceae</taxon>
        <taxon>Rhizopogon</taxon>
    </lineage>
</organism>
<keyword evidence="3" id="KW-1185">Reference proteome</keyword>
<evidence type="ECO:0000256" key="1">
    <source>
        <dbReference type="SAM" id="MobiDB-lite"/>
    </source>
</evidence>
<gene>
    <name evidence="2" type="ORF">AZE42_10728</name>
</gene>
<proteinExistence type="predicted"/>
<dbReference type="EMBL" id="LVVM01001114">
    <property type="protein sequence ID" value="OJA19254.1"/>
    <property type="molecule type" value="Genomic_DNA"/>
</dbReference>
<sequence length="65" mass="7263">MTYRMGKDGAPPQLGPRSIATKTSHQTGTGRGSLNGSMLISELRNRAKVNKEFTAYIREVHRFEL</sequence>
<reference evidence="2 3" key="1">
    <citation type="submission" date="2016-03" db="EMBL/GenBank/DDBJ databases">
        <title>Comparative genomics of the ectomycorrhizal sister species Rhizopogon vinicolor and Rhizopogon vesiculosus (Basidiomycota: Boletales) reveals a divergence of the mating type B locus.</title>
        <authorList>
            <person name="Mujic A.B."/>
            <person name="Kuo A."/>
            <person name="Tritt A."/>
            <person name="Lipzen A."/>
            <person name="Chen C."/>
            <person name="Johnson J."/>
            <person name="Sharma A."/>
            <person name="Barry K."/>
            <person name="Grigoriev I.V."/>
            <person name="Spatafora J.W."/>
        </authorList>
    </citation>
    <scope>NUCLEOTIDE SEQUENCE [LARGE SCALE GENOMIC DNA]</scope>
    <source>
        <strain evidence="2 3">AM-OR11-056</strain>
    </source>
</reference>
<dbReference type="OrthoDB" id="10455725at2759"/>
<dbReference type="AlphaFoldDB" id="A0A1J8QC74"/>
<accession>A0A1J8QC74</accession>